<dbReference type="RefSeq" id="WP_062711348.1">
    <property type="nucleotide sequence ID" value="NZ_CAWRCI010000027.1"/>
</dbReference>
<evidence type="ECO:0000259" key="2">
    <source>
        <dbReference type="Pfam" id="PF02120"/>
    </source>
</evidence>
<dbReference type="Pfam" id="PF02120">
    <property type="entry name" value="Flg_hook"/>
    <property type="match status" value="1"/>
</dbReference>
<dbReference type="PANTHER" id="PTHR37533">
    <property type="entry name" value="FLAGELLAR HOOK-LENGTH CONTROL PROTEIN"/>
    <property type="match status" value="1"/>
</dbReference>
<dbReference type="Gene3D" id="3.30.750.140">
    <property type="match status" value="1"/>
</dbReference>
<sequence>MITSTSLTQVHTQKTSNMGESQARIQASIGFNPQSGSTHAFLLGQALPTFTAEAKSLDEHAELIESLNPADLALLNPINPTLSQTPKQMAELGMPLQTADGEERAFKGDMRGLARVQAILIDSRTTQTLQQPTLVNTDAIKPAQLSLAGLEPSAQQNLQQVLNNLPQMGVSTSVQANINQPTNTTTSIAVSPEWAAVKVDTSQGKWGEQMMQVLQDRVTLQAQQNMQEARIRLDPPDLGKLDLLVRVEGDRLSVQINANAVATREALVQISERLRAELQNQNFVHVDVNVGDGESGRSRQSHADDDLHVFAARDIHNESHSSTTYGDHWLNTQA</sequence>
<feature type="domain" description="Flagellar hook-length control protein-like C-terminal" evidence="2">
    <location>
        <begin position="216"/>
        <end position="296"/>
    </location>
</feature>
<dbReference type="CDD" id="cd17470">
    <property type="entry name" value="T3SS_Flik_C"/>
    <property type="match status" value="1"/>
</dbReference>
<name>A0A128FCE4_9GAMM</name>
<dbReference type="EMBL" id="FIZY01000027">
    <property type="protein sequence ID" value="CZF84170.1"/>
    <property type="molecule type" value="Genomic_DNA"/>
</dbReference>
<accession>A0A128FCE4</accession>
<keyword evidence="3" id="KW-0969">Cilium</keyword>
<evidence type="ECO:0000313" key="4">
    <source>
        <dbReference type="Proteomes" id="UP000073601"/>
    </source>
</evidence>
<dbReference type="AlphaFoldDB" id="A0A128FCE4"/>
<dbReference type="OrthoDB" id="1792985at2"/>
<gene>
    <name evidence="3" type="ORF">GMA8713_02982</name>
</gene>
<dbReference type="PANTHER" id="PTHR37533:SF2">
    <property type="entry name" value="FLAGELLAR HOOK-LENGTH CONTROL PROTEIN"/>
    <property type="match status" value="1"/>
</dbReference>
<dbReference type="InterPro" id="IPR052563">
    <property type="entry name" value="FliK"/>
</dbReference>
<feature type="region of interest" description="Disordered" evidence="1">
    <location>
        <begin position="1"/>
        <end position="21"/>
    </location>
</feature>
<dbReference type="InterPro" id="IPR021136">
    <property type="entry name" value="Flagellar_hook_control-like_C"/>
</dbReference>
<proteinExistence type="predicted"/>
<keyword evidence="4" id="KW-1185">Reference proteome</keyword>
<dbReference type="Proteomes" id="UP000073601">
    <property type="component" value="Unassembled WGS sequence"/>
</dbReference>
<keyword evidence="3" id="KW-0282">Flagellum</keyword>
<organism evidence="3 4">
    <name type="scientific">Grimontia marina</name>
    <dbReference type="NCBI Taxonomy" id="646534"/>
    <lineage>
        <taxon>Bacteria</taxon>
        <taxon>Pseudomonadati</taxon>
        <taxon>Pseudomonadota</taxon>
        <taxon>Gammaproteobacteria</taxon>
        <taxon>Vibrionales</taxon>
        <taxon>Vibrionaceae</taxon>
        <taxon>Grimontia</taxon>
    </lineage>
</organism>
<protein>
    <submittedName>
        <fullName evidence="3">Flagellar hook-length control protein FliK</fullName>
    </submittedName>
</protein>
<evidence type="ECO:0000313" key="3">
    <source>
        <dbReference type="EMBL" id="CZF84170.1"/>
    </source>
</evidence>
<dbReference type="InterPro" id="IPR038610">
    <property type="entry name" value="FliK-like_C_sf"/>
</dbReference>
<reference evidence="4" key="1">
    <citation type="submission" date="2016-02" db="EMBL/GenBank/DDBJ databases">
        <authorList>
            <person name="Rodrigo-Torres Lidia"/>
            <person name="Arahal R.David."/>
        </authorList>
    </citation>
    <scope>NUCLEOTIDE SEQUENCE [LARGE SCALE GENOMIC DNA]</scope>
    <source>
        <strain evidence="4">CECT 8713</strain>
    </source>
</reference>
<evidence type="ECO:0000256" key="1">
    <source>
        <dbReference type="SAM" id="MobiDB-lite"/>
    </source>
</evidence>
<keyword evidence="3" id="KW-0966">Cell projection</keyword>